<sequence>MTEYFDRDLILENKIALLNRLSNFYKVSGIFFSLRTDLIITANEQYADDSSGTVGGTMGRILAERIKRIIENTNLLDACVDDSSENSRKKNELKKRLVRLTRETE</sequence>
<dbReference type="AlphaFoldDB" id="A0A410JZU7"/>
<name>A0A410JZU7_9BACT</name>
<organism evidence="1 2">
    <name type="scientific">Geovibrio thiophilus</name>
    <dbReference type="NCBI Taxonomy" id="139438"/>
    <lineage>
        <taxon>Bacteria</taxon>
        <taxon>Pseudomonadati</taxon>
        <taxon>Deferribacterota</taxon>
        <taxon>Deferribacteres</taxon>
        <taxon>Deferribacterales</taxon>
        <taxon>Geovibrionaceae</taxon>
        <taxon>Geovibrio</taxon>
    </lineage>
</organism>
<protein>
    <submittedName>
        <fullName evidence="1">Uncharacterized protein</fullName>
    </submittedName>
</protein>
<gene>
    <name evidence="1" type="ORF">EP073_09280</name>
</gene>
<evidence type="ECO:0000313" key="2">
    <source>
        <dbReference type="Proteomes" id="UP000287502"/>
    </source>
</evidence>
<dbReference type="KEGG" id="gtl:EP073_09280"/>
<dbReference type="Proteomes" id="UP000287502">
    <property type="component" value="Chromosome"/>
</dbReference>
<accession>A0A410JZU7</accession>
<keyword evidence="2" id="KW-1185">Reference proteome</keyword>
<evidence type="ECO:0000313" key="1">
    <source>
        <dbReference type="EMBL" id="QAR33585.1"/>
    </source>
</evidence>
<reference evidence="1 2" key="1">
    <citation type="submission" date="2019-01" db="EMBL/GenBank/DDBJ databases">
        <title>Geovibrio thiophilus DSM 11263, complete genome.</title>
        <authorList>
            <person name="Spring S."/>
            <person name="Bunk B."/>
            <person name="Sproer C."/>
        </authorList>
    </citation>
    <scope>NUCLEOTIDE SEQUENCE [LARGE SCALE GENOMIC DNA]</scope>
    <source>
        <strain evidence="1 2">DSM 11263</strain>
    </source>
</reference>
<dbReference type="EMBL" id="CP035108">
    <property type="protein sequence ID" value="QAR33585.1"/>
    <property type="molecule type" value="Genomic_DNA"/>
</dbReference>
<dbReference type="RefSeq" id="WP_128466871.1">
    <property type="nucleotide sequence ID" value="NZ_CP035108.1"/>
</dbReference>
<proteinExistence type="predicted"/>
<dbReference type="OrthoDB" id="9815801at2"/>